<evidence type="ECO:0000313" key="10">
    <source>
        <dbReference type="EMBL" id="CAG7826803.1"/>
    </source>
</evidence>
<evidence type="ECO:0000256" key="2">
    <source>
        <dbReference type="ARBA" id="ARBA00022475"/>
    </source>
</evidence>
<dbReference type="CDD" id="cd17358">
    <property type="entry name" value="MFS_GLUT6_8_Class3_like"/>
    <property type="match status" value="1"/>
</dbReference>
<evidence type="ECO:0000259" key="9">
    <source>
        <dbReference type="PROSITE" id="PS50850"/>
    </source>
</evidence>
<feature type="transmembrane region" description="Helical" evidence="8">
    <location>
        <begin position="368"/>
        <end position="389"/>
    </location>
</feature>
<dbReference type="FunFam" id="1.20.1250.20:FF:000055">
    <property type="entry name" value="Facilitated trehalose transporter Tret1-2 homolog"/>
    <property type="match status" value="1"/>
</dbReference>
<keyword evidence="2" id="KW-1003">Cell membrane</keyword>
<evidence type="ECO:0000256" key="6">
    <source>
        <dbReference type="ARBA" id="ARBA00023180"/>
    </source>
</evidence>
<feature type="transmembrane region" description="Helical" evidence="8">
    <location>
        <begin position="441"/>
        <end position="462"/>
    </location>
</feature>
<comment type="similarity">
    <text evidence="7">Belongs to the major facilitator superfamily. Sugar transporter (TC 2.A.1.1) family. Trehalose transporter subfamily.</text>
</comment>
<dbReference type="EMBL" id="CAJVCH010541188">
    <property type="protein sequence ID" value="CAG7826803.1"/>
    <property type="molecule type" value="Genomic_DNA"/>
</dbReference>
<comment type="caution">
    <text evidence="10">The sequence shown here is derived from an EMBL/GenBank/DDBJ whole genome shotgun (WGS) entry which is preliminary data.</text>
</comment>
<evidence type="ECO:0000313" key="11">
    <source>
        <dbReference type="Proteomes" id="UP000708208"/>
    </source>
</evidence>
<keyword evidence="4 8" id="KW-1133">Transmembrane helix</keyword>
<feature type="transmembrane region" description="Helical" evidence="8">
    <location>
        <begin position="160"/>
        <end position="182"/>
    </location>
</feature>
<sequence length="528" mass="57811">MAMEKRSPEIGGTGGSCINLGFYAENLQKEKHDNVFCTKISKLESQKALSTGSAPKRKTRKSTQIFAAFAANMGAFALGSVLSWTATGLPSLRASGELGHLDGSEDTWIGSIATLGAVAACPFAGYGITNFGRRMTMLLLTVPFLGGWLLIFFAQDFAMIYAGRFLTGFCGGAFTIAAPVFIAESADVKIRGGLASGFDLMVSVGMLYIYAIGAYTSWHTQALCCGLIPIVFHILMCFVPESPRYLIEIGDHGKATKALSWLYGMDETEVQDDLKKLIQSVEESKARPVTFRKIIMKMSVLKPIVVCLGLMLFTTMSGYDAVTFYTVDIFQSAGTNIDPRQSTIILGAIQVIATIPAAFIVDKYGRRLLLMISEIFMCISLAALGAYFYMKRDDICSSCNHISLGWLPLTSLTVFLIAYSVGIGPLSLMMIGELLPSHIKGLASCAVLSFRWMLGFAVTKLFEDIEQDLGRDGCYWLFSVACFLGCFFVYFCMPETKGKSLDEIQRFFVSPAKLQQERQEEEIEQTGA</sequence>
<keyword evidence="6" id="KW-0325">Glycoprotein</keyword>
<dbReference type="Proteomes" id="UP000708208">
    <property type="component" value="Unassembled WGS sequence"/>
</dbReference>
<feature type="transmembrane region" description="Helical" evidence="8">
    <location>
        <begin position="107"/>
        <end position="128"/>
    </location>
</feature>
<feature type="transmembrane region" description="Helical" evidence="8">
    <location>
        <begin position="65"/>
        <end position="87"/>
    </location>
</feature>
<evidence type="ECO:0000256" key="7">
    <source>
        <dbReference type="ARBA" id="ARBA00024348"/>
    </source>
</evidence>
<dbReference type="AlphaFoldDB" id="A0A8J2L7T1"/>
<protein>
    <recommendedName>
        <fullName evidence="9">Major facilitator superfamily (MFS) profile domain-containing protein</fullName>
    </recommendedName>
</protein>
<comment type="subcellular location">
    <subcellularLocation>
        <location evidence="1">Cell membrane</location>
        <topology evidence="1">Multi-pass membrane protein</topology>
    </subcellularLocation>
</comment>
<feature type="transmembrane region" description="Helical" evidence="8">
    <location>
        <begin position="342"/>
        <end position="361"/>
    </location>
</feature>
<dbReference type="PANTHER" id="PTHR48021:SF1">
    <property type="entry name" value="GH07001P-RELATED"/>
    <property type="match status" value="1"/>
</dbReference>
<evidence type="ECO:0000256" key="4">
    <source>
        <dbReference type="ARBA" id="ARBA00022989"/>
    </source>
</evidence>
<evidence type="ECO:0000256" key="3">
    <source>
        <dbReference type="ARBA" id="ARBA00022692"/>
    </source>
</evidence>
<evidence type="ECO:0000256" key="5">
    <source>
        <dbReference type="ARBA" id="ARBA00023136"/>
    </source>
</evidence>
<name>A0A8J2L7T1_9HEXA</name>
<accession>A0A8J2L7T1</accession>
<feature type="transmembrane region" description="Helical" evidence="8">
    <location>
        <begin position="194"/>
        <end position="212"/>
    </location>
</feature>
<feature type="transmembrane region" description="Helical" evidence="8">
    <location>
        <begin position="300"/>
        <end position="322"/>
    </location>
</feature>
<dbReference type="PANTHER" id="PTHR48021">
    <property type="match status" value="1"/>
</dbReference>
<dbReference type="GO" id="GO:0051119">
    <property type="term" value="F:sugar transmembrane transporter activity"/>
    <property type="evidence" value="ECO:0007669"/>
    <property type="project" value="InterPro"/>
</dbReference>
<keyword evidence="11" id="KW-1185">Reference proteome</keyword>
<dbReference type="OrthoDB" id="4540492at2759"/>
<dbReference type="PROSITE" id="PS00216">
    <property type="entry name" value="SUGAR_TRANSPORT_1"/>
    <property type="match status" value="1"/>
</dbReference>
<feature type="domain" description="Major facilitator superfamily (MFS) profile" evidence="9">
    <location>
        <begin position="63"/>
        <end position="497"/>
    </location>
</feature>
<dbReference type="InterPro" id="IPR020846">
    <property type="entry name" value="MFS_dom"/>
</dbReference>
<dbReference type="GO" id="GO:0005886">
    <property type="term" value="C:plasma membrane"/>
    <property type="evidence" value="ECO:0007669"/>
    <property type="project" value="UniProtKB-SubCell"/>
</dbReference>
<feature type="transmembrane region" description="Helical" evidence="8">
    <location>
        <begin position="474"/>
        <end position="493"/>
    </location>
</feature>
<dbReference type="InterPro" id="IPR005829">
    <property type="entry name" value="Sugar_transporter_CS"/>
</dbReference>
<gene>
    <name evidence="10" type="ORF">AFUS01_LOCUS36839</name>
</gene>
<organism evidence="10 11">
    <name type="scientific">Allacma fusca</name>
    <dbReference type="NCBI Taxonomy" id="39272"/>
    <lineage>
        <taxon>Eukaryota</taxon>
        <taxon>Metazoa</taxon>
        <taxon>Ecdysozoa</taxon>
        <taxon>Arthropoda</taxon>
        <taxon>Hexapoda</taxon>
        <taxon>Collembola</taxon>
        <taxon>Symphypleona</taxon>
        <taxon>Sminthuridae</taxon>
        <taxon>Allacma</taxon>
    </lineage>
</organism>
<evidence type="ECO:0000256" key="1">
    <source>
        <dbReference type="ARBA" id="ARBA00004651"/>
    </source>
</evidence>
<reference evidence="10" key="1">
    <citation type="submission" date="2021-06" db="EMBL/GenBank/DDBJ databases">
        <authorList>
            <person name="Hodson N. C."/>
            <person name="Mongue J. A."/>
            <person name="Jaron S. K."/>
        </authorList>
    </citation>
    <scope>NUCLEOTIDE SEQUENCE</scope>
</reference>
<keyword evidence="3 8" id="KW-0812">Transmembrane</keyword>
<dbReference type="InterPro" id="IPR005828">
    <property type="entry name" value="MFS_sugar_transport-like"/>
</dbReference>
<dbReference type="InterPro" id="IPR044775">
    <property type="entry name" value="MFS_ERD6/Tret1-like"/>
</dbReference>
<proteinExistence type="inferred from homology"/>
<dbReference type="Pfam" id="PF00083">
    <property type="entry name" value="Sugar_tr"/>
    <property type="match status" value="1"/>
</dbReference>
<feature type="transmembrane region" description="Helical" evidence="8">
    <location>
        <begin position="409"/>
        <end position="429"/>
    </location>
</feature>
<feature type="transmembrane region" description="Helical" evidence="8">
    <location>
        <begin position="135"/>
        <end position="154"/>
    </location>
</feature>
<dbReference type="PROSITE" id="PS00217">
    <property type="entry name" value="SUGAR_TRANSPORT_2"/>
    <property type="match status" value="1"/>
</dbReference>
<feature type="transmembrane region" description="Helical" evidence="8">
    <location>
        <begin position="218"/>
        <end position="239"/>
    </location>
</feature>
<keyword evidence="5 8" id="KW-0472">Membrane</keyword>
<dbReference type="InterPro" id="IPR050549">
    <property type="entry name" value="MFS_Trehalose_Transporter"/>
</dbReference>
<evidence type="ECO:0000256" key="8">
    <source>
        <dbReference type="SAM" id="Phobius"/>
    </source>
</evidence>
<dbReference type="PROSITE" id="PS50850">
    <property type="entry name" value="MFS"/>
    <property type="match status" value="1"/>
</dbReference>